<gene>
    <name evidence="6" type="ORF">GGR36_003652</name>
</gene>
<dbReference type="SMART" id="SM00283">
    <property type="entry name" value="MA"/>
    <property type="match status" value="1"/>
</dbReference>
<keyword evidence="4" id="KW-0472">Membrane</keyword>
<protein>
    <submittedName>
        <fullName evidence="6">Methyl-accepting chemotaxis protein</fullName>
    </submittedName>
</protein>
<evidence type="ECO:0000256" key="3">
    <source>
        <dbReference type="PROSITE-ProRule" id="PRU00284"/>
    </source>
</evidence>
<name>A0A840BU36_9RHOO</name>
<evidence type="ECO:0000259" key="5">
    <source>
        <dbReference type="PROSITE" id="PS50111"/>
    </source>
</evidence>
<dbReference type="PANTHER" id="PTHR32089:SF112">
    <property type="entry name" value="LYSOZYME-LIKE PROTEIN-RELATED"/>
    <property type="match status" value="1"/>
</dbReference>
<reference evidence="6 7" key="1">
    <citation type="submission" date="2020-08" db="EMBL/GenBank/DDBJ databases">
        <title>Genomic Encyclopedia of Type Strains, Phase IV (KMG-IV): sequencing the most valuable type-strain genomes for metagenomic binning, comparative biology and taxonomic classification.</title>
        <authorList>
            <person name="Goeker M."/>
        </authorList>
    </citation>
    <scope>NUCLEOTIDE SEQUENCE [LARGE SCALE GENOMIC DNA]</scope>
    <source>
        <strain evidence="6 7">DSM 106739</strain>
    </source>
</reference>
<dbReference type="GO" id="GO:0004888">
    <property type="term" value="F:transmembrane signaling receptor activity"/>
    <property type="evidence" value="ECO:0007669"/>
    <property type="project" value="InterPro"/>
</dbReference>
<dbReference type="GO" id="GO:0016020">
    <property type="term" value="C:membrane"/>
    <property type="evidence" value="ECO:0007669"/>
    <property type="project" value="InterPro"/>
</dbReference>
<dbReference type="RefSeq" id="WP_183636196.1">
    <property type="nucleotide sequence ID" value="NZ_BAABLE010000005.1"/>
</dbReference>
<dbReference type="PANTHER" id="PTHR32089">
    <property type="entry name" value="METHYL-ACCEPTING CHEMOTAXIS PROTEIN MCPB"/>
    <property type="match status" value="1"/>
</dbReference>
<comment type="similarity">
    <text evidence="2">Belongs to the methyl-accepting chemotaxis (MCP) protein family.</text>
</comment>
<dbReference type="PRINTS" id="PR00260">
    <property type="entry name" value="CHEMTRNSDUCR"/>
</dbReference>
<keyword evidence="1 3" id="KW-0807">Transducer</keyword>
<dbReference type="InterPro" id="IPR004089">
    <property type="entry name" value="MCPsignal_dom"/>
</dbReference>
<dbReference type="InterPro" id="IPR004090">
    <property type="entry name" value="Chemotax_Me-accpt_rcpt"/>
</dbReference>
<keyword evidence="7" id="KW-1185">Reference proteome</keyword>
<evidence type="ECO:0000313" key="7">
    <source>
        <dbReference type="Proteomes" id="UP000561045"/>
    </source>
</evidence>
<dbReference type="AlphaFoldDB" id="A0A840BU36"/>
<dbReference type="SUPFAM" id="SSF58104">
    <property type="entry name" value="Methyl-accepting chemotaxis protein (MCP) signaling domain"/>
    <property type="match status" value="1"/>
</dbReference>
<dbReference type="EMBL" id="JACIET010000002">
    <property type="protein sequence ID" value="MBB4014306.1"/>
    <property type="molecule type" value="Genomic_DNA"/>
</dbReference>
<organism evidence="6 7">
    <name type="scientific">Niveibacterium umoris</name>
    <dbReference type="NCBI Taxonomy" id="1193620"/>
    <lineage>
        <taxon>Bacteria</taxon>
        <taxon>Pseudomonadati</taxon>
        <taxon>Pseudomonadota</taxon>
        <taxon>Betaproteobacteria</taxon>
        <taxon>Rhodocyclales</taxon>
        <taxon>Rhodocyclaceae</taxon>
        <taxon>Niveibacterium</taxon>
    </lineage>
</organism>
<sequence length="380" mass="40895">MGKAASFWRHPVFIALLVINLPASAWLAGTWWWGVAWAVLLGLALLIVARRSEAPAEKLVAVEPGAVVHNVVVETKLPHLVADVVPLWNKHVSLAQEQIKTAIDALAQGFASLSKRLSADSGAVLDEAGVLKTIQAAENGLREIIAVLDQTQAFRAQLITQIGGVAAHADQLQRMAEDVANIAKQTNLLALNAAIEAARAGESGRGFAVVADEVRKLSTQSGDTGQRIREMVSTVAESIRQTLAMSEDFAHREREIVARSSSTAEQILGDFNTTAQSLQASVGALQAERREVEADVEAVLVNLQFEDRVHQILDHILQDMARLAETSRAMVETPEQVATLDVADWLAHLSSSYTTQEQRIVHHGKAAKAAAPAASGITFF</sequence>
<evidence type="ECO:0000313" key="6">
    <source>
        <dbReference type="EMBL" id="MBB4014306.1"/>
    </source>
</evidence>
<keyword evidence="4" id="KW-1133">Transmembrane helix</keyword>
<dbReference type="PROSITE" id="PS50111">
    <property type="entry name" value="CHEMOTAXIS_TRANSDUC_2"/>
    <property type="match status" value="1"/>
</dbReference>
<dbReference type="Pfam" id="PF00015">
    <property type="entry name" value="MCPsignal"/>
    <property type="match status" value="1"/>
</dbReference>
<dbReference type="GO" id="GO:0007165">
    <property type="term" value="P:signal transduction"/>
    <property type="evidence" value="ECO:0007669"/>
    <property type="project" value="UniProtKB-KW"/>
</dbReference>
<evidence type="ECO:0000256" key="1">
    <source>
        <dbReference type="ARBA" id="ARBA00023224"/>
    </source>
</evidence>
<comment type="caution">
    <text evidence="6">The sequence shown here is derived from an EMBL/GenBank/DDBJ whole genome shotgun (WGS) entry which is preliminary data.</text>
</comment>
<evidence type="ECO:0000256" key="2">
    <source>
        <dbReference type="ARBA" id="ARBA00029447"/>
    </source>
</evidence>
<keyword evidence="4" id="KW-0812">Transmembrane</keyword>
<dbReference type="Proteomes" id="UP000561045">
    <property type="component" value="Unassembled WGS sequence"/>
</dbReference>
<accession>A0A840BU36</accession>
<feature type="domain" description="Methyl-accepting transducer" evidence="5">
    <location>
        <begin position="97"/>
        <end position="267"/>
    </location>
</feature>
<proteinExistence type="inferred from homology"/>
<feature type="transmembrane region" description="Helical" evidence="4">
    <location>
        <begin position="7"/>
        <end position="25"/>
    </location>
</feature>
<dbReference type="Gene3D" id="1.10.287.950">
    <property type="entry name" value="Methyl-accepting chemotaxis protein"/>
    <property type="match status" value="1"/>
</dbReference>
<dbReference type="GO" id="GO:0006935">
    <property type="term" value="P:chemotaxis"/>
    <property type="evidence" value="ECO:0007669"/>
    <property type="project" value="InterPro"/>
</dbReference>
<evidence type="ECO:0000256" key="4">
    <source>
        <dbReference type="SAM" id="Phobius"/>
    </source>
</evidence>